<dbReference type="InterPro" id="IPR027820">
    <property type="entry name" value="PpnN_N"/>
</dbReference>
<dbReference type="NCBIfam" id="NF038390">
    <property type="entry name" value="Nsidase_PpnN"/>
    <property type="match status" value="1"/>
</dbReference>
<dbReference type="Pfam" id="PF03641">
    <property type="entry name" value="Lysine_decarbox"/>
    <property type="match status" value="1"/>
</dbReference>
<accession>A0A1X7AP48</accession>
<evidence type="ECO:0000256" key="1">
    <source>
        <dbReference type="ARBA" id="ARBA00000274"/>
    </source>
</evidence>
<evidence type="ECO:0000256" key="3">
    <source>
        <dbReference type="ARBA" id="ARBA00031983"/>
    </source>
</evidence>
<evidence type="ECO:0000313" key="7">
    <source>
        <dbReference type="Proteomes" id="UP000196573"/>
    </source>
</evidence>
<dbReference type="InterPro" id="IPR021826">
    <property type="entry name" value="PpnN_C"/>
</dbReference>
<dbReference type="PANTHER" id="PTHR43393:SF1">
    <property type="entry name" value="PYRIMIDINE_PURINE NUCLEOTIDE 5'-MONOPHOSPHATE NUCLEOSIDASE"/>
    <property type="match status" value="1"/>
</dbReference>
<organism evidence="6 7">
    <name type="scientific">Parendozoicomonas haliclonae</name>
    <dbReference type="NCBI Taxonomy" id="1960125"/>
    <lineage>
        <taxon>Bacteria</taxon>
        <taxon>Pseudomonadati</taxon>
        <taxon>Pseudomonadota</taxon>
        <taxon>Gammaproteobacteria</taxon>
        <taxon>Oceanospirillales</taxon>
        <taxon>Endozoicomonadaceae</taxon>
        <taxon>Parendozoicomonas</taxon>
    </lineage>
</organism>
<feature type="domain" description="Pyrimidine/purine nucleotide 5'-monophosphate nucleosidase N-terminal" evidence="5">
    <location>
        <begin position="11"/>
        <end position="117"/>
    </location>
</feature>
<dbReference type="InterPro" id="IPR052341">
    <property type="entry name" value="LOG_family_nucleotidases"/>
</dbReference>
<reference evidence="6 7" key="1">
    <citation type="submission" date="2017-03" db="EMBL/GenBank/DDBJ databases">
        <authorList>
            <person name="Afonso C.L."/>
            <person name="Miller P.J."/>
            <person name="Scott M.A."/>
            <person name="Spackman E."/>
            <person name="Goraichik I."/>
            <person name="Dimitrov K.M."/>
            <person name="Suarez D.L."/>
            <person name="Swayne D.E."/>
        </authorList>
    </citation>
    <scope>NUCLEOTIDE SEQUENCE [LARGE SCALE GENOMIC DNA]</scope>
    <source>
        <strain evidence="6">SB41UT1</strain>
    </source>
</reference>
<keyword evidence="7" id="KW-1185">Reference proteome</keyword>
<comment type="catalytic activity">
    <reaction evidence="1">
        <text>AMP + H2O = D-ribose 5-phosphate + adenine</text>
        <dbReference type="Rhea" id="RHEA:20129"/>
        <dbReference type="ChEBI" id="CHEBI:15377"/>
        <dbReference type="ChEBI" id="CHEBI:16708"/>
        <dbReference type="ChEBI" id="CHEBI:78346"/>
        <dbReference type="ChEBI" id="CHEBI:456215"/>
        <dbReference type="EC" id="3.2.2.4"/>
    </reaction>
</comment>
<dbReference type="Pfam" id="PF11892">
    <property type="entry name" value="PpnN_C"/>
    <property type="match status" value="1"/>
</dbReference>
<dbReference type="SUPFAM" id="SSF102405">
    <property type="entry name" value="MCP/YpsA-like"/>
    <property type="match status" value="1"/>
</dbReference>
<dbReference type="GO" id="GO:0008714">
    <property type="term" value="F:AMP nucleosidase activity"/>
    <property type="evidence" value="ECO:0007669"/>
    <property type="project" value="UniProtKB-EC"/>
</dbReference>
<dbReference type="EC" id="3.2.2.4" evidence="2"/>
<evidence type="ECO:0000259" key="5">
    <source>
        <dbReference type="Pfam" id="PF14793"/>
    </source>
</evidence>
<dbReference type="GO" id="GO:0005829">
    <property type="term" value="C:cytosol"/>
    <property type="evidence" value="ECO:0007669"/>
    <property type="project" value="TreeGrafter"/>
</dbReference>
<evidence type="ECO:0000256" key="2">
    <source>
        <dbReference type="ARBA" id="ARBA00011985"/>
    </source>
</evidence>
<dbReference type="AlphaFoldDB" id="A0A1X7AP48"/>
<protein>
    <recommendedName>
        <fullName evidence="3">AMP nucleosidase</fullName>
        <ecNumber evidence="2">3.2.2.4</ecNumber>
    </recommendedName>
    <alternativeName>
        <fullName evidence="3">AMP nucleosidase</fullName>
    </alternativeName>
</protein>
<dbReference type="Gene3D" id="3.40.50.450">
    <property type="match status" value="1"/>
</dbReference>
<evidence type="ECO:0000313" key="6">
    <source>
        <dbReference type="EMBL" id="SMA49859.1"/>
    </source>
</evidence>
<dbReference type="RefSeq" id="WP_087112308.1">
    <property type="nucleotide sequence ID" value="NZ_CBCSCN010000011.1"/>
</dbReference>
<dbReference type="PANTHER" id="PTHR43393">
    <property type="entry name" value="CYTOKININ RIBOSIDE 5'-MONOPHOSPHATE PHOSPHORIBOHYDROLASE"/>
    <property type="match status" value="1"/>
</dbReference>
<dbReference type="Pfam" id="PF14793">
    <property type="entry name" value="DUF4478"/>
    <property type="match status" value="1"/>
</dbReference>
<evidence type="ECO:0000259" key="4">
    <source>
        <dbReference type="Pfam" id="PF11892"/>
    </source>
</evidence>
<dbReference type="InterPro" id="IPR037153">
    <property type="entry name" value="PpnN-like_sf"/>
</dbReference>
<feature type="domain" description="Pyrimidine/purine nucleotide 5'-monophosphate nucleosidase C-terminal" evidence="4">
    <location>
        <begin position="338"/>
        <end position="457"/>
    </location>
</feature>
<proteinExistence type="predicted"/>
<sequence length="459" mass="51444">MTARCQTVNALVNPTGSMNVLSSREVSQLHDTSQTGLYTLFRQCALAVLSCDTELDDARELMALYSNFDIRIIQEHRGLQLELVNAPSCAFVNGELIRGVRQNLFSVVRDILHLHSELEAHGLSNLDDPHDITNLVFEILRHANAFRPGHPPNLVVCWGGHSIGREEYKYTKDVGYQLGLRGMDICTGCGPGAMKGPMKGAYIGHAKQRIHKGRFVGLTEPGIIAAESPNPIVNELIIMPDIEKRLEAFVRMGHGIIAFAGGPGTCEEILYLIGILLHPDNECQNYPFILTGPESSRAYFEQIDAFIGDTLGEEAQKLYTIIIDDPEEVANQMQKGLKEVTRYRREHNDAFYYNWKLNIDRSFQHPFEPTHENMAQLNLHSHLPAAELAANLRRAMSGIVAGNIKEDGLANIQKHGKFKLHGEPKLMKRVDALLQAFVEQQRMKLPGSHYEPCYEIITE</sequence>
<name>A0A1X7AP48_9GAMM</name>
<dbReference type="InterPro" id="IPR031100">
    <property type="entry name" value="LOG_fam"/>
</dbReference>
<dbReference type="OrthoDB" id="9801098at2"/>
<dbReference type="Gene3D" id="3.30.1850.10">
    <property type="entry name" value="MoCo carrier protein-like"/>
    <property type="match status" value="1"/>
</dbReference>
<dbReference type="InterPro" id="IPR049788">
    <property type="entry name" value="PpnN"/>
</dbReference>
<dbReference type="EMBL" id="FWPT01000009">
    <property type="protein sequence ID" value="SMA49859.1"/>
    <property type="molecule type" value="Genomic_DNA"/>
</dbReference>
<gene>
    <name evidence="6" type="primary">ygdH</name>
    <name evidence="6" type="ORF">EHSB41UT_03649</name>
</gene>
<dbReference type="Proteomes" id="UP000196573">
    <property type="component" value="Unassembled WGS sequence"/>
</dbReference>